<dbReference type="Pfam" id="PF23678">
    <property type="entry name" value="YqhI"/>
    <property type="match status" value="1"/>
</dbReference>
<dbReference type="InterPro" id="IPR057802">
    <property type="entry name" value="YqhI_dom"/>
</dbReference>
<feature type="domain" description="YqhI" evidence="2">
    <location>
        <begin position="18"/>
        <end position="50"/>
    </location>
</feature>
<dbReference type="AlphaFoldDB" id="A0A923KP55"/>
<keyword evidence="4" id="KW-1185">Reference proteome</keyword>
<dbReference type="GO" id="GO:0016787">
    <property type="term" value="F:hydrolase activity"/>
    <property type="evidence" value="ECO:0007669"/>
    <property type="project" value="UniProtKB-KW"/>
</dbReference>
<evidence type="ECO:0000259" key="1">
    <source>
        <dbReference type="Pfam" id="PF01738"/>
    </source>
</evidence>
<sequence>MHTIQRYINLSKRRVRMQTAKDFHPEVLKLFDQYVHGGISRRGFLSSASKYAAGVVTAEGLLQALSPNFAAAQQIAPDDKRIVASYVEYPSPNGYGSLRAYLVRPANAKGPLPTVLVVHENRGLNPHIEDVARRLALDGFIAFAPDALFPLGGYPGTEEKARELFPKLEQAKTREDFITAAGILKTIDGGNGKVGVVGFCYGGAIANFLATKIPDLKAAVPFYGGAPAAETVANIKAEVLVHHASKDERLVAGWPKYEDALKAAGVKYQGFVYEGVEHGFNNDTTPRYDKTAAQLAWSRTLELFNRTLR</sequence>
<keyword evidence="3" id="KW-0378">Hydrolase</keyword>
<gene>
    <name evidence="3" type="ORF">H8K36_08475</name>
</gene>
<dbReference type="PANTHER" id="PTHR46623">
    <property type="entry name" value="CARBOXYMETHYLENEBUTENOLIDASE-RELATED"/>
    <property type="match status" value="1"/>
</dbReference>
<evidence type="ECO:0000259" key="2">
    <source>
        <dbReference type="Pfam" id="PF23678"/>
    </source>
</evidence>
<reference evidence="3" key="1">
    <citation type="submission" date="2020-08" db="EMBL/GenBank/DDBJ databases">
        <title>Novel species isolated from subtropical streams in China.</title>
        <authorList>
            <person name="Lu H."/>
        </authorList>
    </citation>
    <scope>NUCLEOTIDE SEQUENCE</scope>
    <source>
        <strain evidence="3">LX22W</strain>
    </source>
</reference>
<dbReference type="InterPro" id="IPR029058">
    <property type="entry name" value="AB_hydrolase_fold"/>
</dbReference>
<proteinExistence type="predicted"/>
<dbReference type="EMBL" id="JACOFZ010000002">
    <property type="protein sequence ID" value="MBC3881403.1"/>
    <property type="molecule type" value="Genomic_DNA"/>
</dbReference>
<dbReference type="InterPro" id="IPR002925">
    <property type="entry name" value="Dienelactn_hydro"/>
</dbReference>
<evidence type="ECO:0000313" key="3">
    <source>
        <dbReference type="EMBL" id="MBC3881403.1"/>
    </source>
</evidence>
<name>A0A923KP55_9BURK</name>
<comment type="caution">
    <text evidence="3">The sequence shown here is derived from an EMBL/GenBank/DDBJ whole genome shotgun (WGS) entry which is preliminary data.</text>
</comment>
<dbReference type="PANTHER" id="PTHR46623:SF6">
    <property type="entry name" value="ALPHA_BETA-HYDROLASES SUPERFAMILY PROTEIN"/>
    <property type="match status" value="1"/>
</dbReference>
<dbReference type="Pfam" id="PF01738">
    <property type="entry name" value="DLH"/>
    <property type="match status" value="1"/>
</dbReference>
<protein>
    <submittedName>
        <fullName evidence="3">Dienelactone hydrolase family protein</fullName>
    </submittedName>
</protein>
<dbReference type="InterPro" id="IPR051049">
    <property type="entry name" value="Dienelactone_hydrolase-like"/>
</dbReference>
<dbReference type="SUPFAM" id="SSF53474">
    <property type="entry name" value="alpha/beta-Hydrolases"/>
    <property type="match status" value="1"/>
</dbReference>
<evidence type="ECO:0000313" key="4">
    <source>
        <dbReference type="Proteomes" id="UP000627446"/>
    </source>
</evidence>
<organism evidence="3 4">
    <name type="scientific">Undibacterium nitidum</name>
    <dbReference type="NCBI Taxonomy" id="2762298"/>
    <lineage>
        <taxon>Bacteria</taxon>
        <taxon>Pseudomonadati</taxon>
        <taxon>Pseudomonadota</taxon>
        <taxon>Betaproteobacteria</taxon>
        <taxon>Burkholderiales</taxon>
        <taxon>Oxalobacteraceae</taxon>
        <taxon>Undibacterium</taxon>
    </lineage>
</organism>
<dbReference type="Proteomes" id="UP000627446">
    <property type="component" value="Unassembled WGS sequence"/>
</dbReference>
<accession>A0A923KP55</accession>
<dbReference type="Gene3D" id="3.40.50.1820">
    <property type="entry name" value="alpha/beta hydrolase"/>
    <property type="match status" value="1"/>
</dbReference>
<feature type="domain" description="Dienelactone hydrolase" evidence="1">
    <location>
        <begin position="98"/>
        <end position="307"/>
    </location>
</feature>